<feature type="compositionally biased region" description="Polar residues" evidence="1">
    <location>
        <begin position="118"/>
        <end position="127"/>
    </location>
</feature>
<feature type="compositionally biased region" description="Basic and acidic residues" evidence="1">
    <location>
        <begin position="130"/>
        <end position="149"/>
    </location>
</feature>
<feature type="compositionally biased region" description="Basic and acidic residues" evidence="1">
    <location>
        <begin position="72"/>
        <end position="85"/>
    </location>
</feature>
<feature type="compositionally biased region" description="Low complexity" evidence="1">
    <location>
        <begin position="94"/>
        <end position="105"/>
    </location>
</feature>
<comment type="caution">
    <text evidence="2">The sequence shown here is derived from an EMBL/GenBank/DDBJ whole genome shotgun (WGS) entry which is preliminary data.</text>
</comment>
<feature type="compositionally biased region" description="Basic and acidic residues" evidence="1">
    <location>
        <begin position="199"/>
        <end position="235"/>
    </location>
</feature>
<evidence type="ECO:0000313" key="3">
    <source>
        <dbReference type="Proteomes" id="UP001318860"/>
    </source>
</evidence>
<evidence type="ECO:0000256" key="1">
    <source>
        <dbReference type="SAM" id="MobiDB-lite"/>
    </source>
</evidence>
<dbReference type="PANTHER" id="PTHR31071">
    <property type="entry name" value="GB|AAF24581.1"/>
    <property type="match status" value="1"/>
</dbReference>
<organism evidence="2 3">
    <name type="scientific">Rehmannia glutinosa</name>
    <name type="common">Chinese foxglove</name>
    <dbReference type="NCBI Taxonomy" id="99300"/>
    <lineage>
        <taxon>Eukaryota</taxon>
        <taxon>Viridiplantae</taxon>
        <taxon>Streptophyta</taxon>
        <taxon>Embryophyta</taxon>
        <taxon>Tracheophyta</taxon>
        <taxon>Spermatophyta</taxon>
        <taxon>Magnoliopsida</taxon>
        <taxon>eudicotyledons</taxon>
        <taxon>Gunneridae</taxon>
        <taxon>Pentapetalae</taxon>
        <taxon>asterids</taxon>
        <taxon>lamiids</taxon>
        <taxon>Lamiales</taxon>
        <taxon>Orobanchaceae</taxon>
        <taxon>Rehmannieae</taxon>
        <taxon>Rehmannia</taxon>
    </lineage>
</organism>
<dbReference type="InterPro" id="IPR043424">
    <property type="entry name" value="BLT-like"/>
</dbReference>
<protein>
    <submittedName>
        <fullName evidence="2">Uncharacterized protein</fullName>
    </submittedName>
</protein>
<feature type="compositionally biased region" description="Polar residues" evidence="1">
    <location>
        <begin position="33"/>
        <end position="54"/>
    </location>
</feature>
<feature type="region of interest" description="Disordered" evidence="1">
    <location>
        <begin position="117"/>
        <end position="151"/>
    </location>
</feature>
<feature type="region of interest" description="Disordered" evidence="1">
    <location>
        <begin position="193"/>
        <end position="253"/>
    </location>
</feature>
<evidence type="ECO:0000313" key="2">
    <source>
        <dbReference type="EMBL" id="KAK6158313.1"/>
    </source>
</evidence>
<gene>
    <name evidence="2" type="ORF">DH2020_005627</name>
</gene>
<reference evidence="2 3" key="1">
    <citation type="journal article" date="2021" name="Comput. Struct. Biotechnol. J.">
        <title>De novo genome assembly of the potent medicinal plant Rehmannia glutinosa using nanopore technology.</title>
        <authorList>
            <person name="Ma L."/>
            <person name="Dong C."/>
            <person name="Song C."/>
            <person name="Wang X."/>
            <person name="Zheng X."/>
            <person name="Niu Y."/>
            <person name="Chen S."/>
            <person name="Feng W."/>
        </authorList>
    </citation>
    <scope>NUCLEOTIDE SEQUENCE [LARGE SCALE GENOMIC DNA]</scope>
    <source>
        <strain evidence="2">DH-2019</strain>
    </source>
</reference>
<name>A0ABR0XGI8_REHGL</name>
<dbReference type="EMBL" id="JABTTQ020000004">
    <property type="protein sequence ID" value="KAK6158313.1"/>
    <property type="molecule type" value="Genomic_DNA"/>
</dbReference>
<feature type="region of interest" description="Disordered" evidence="1">
    <location>
        <begin position="31"/>
        <end position="105"/>
    </location>
</feature>
<dbReference type="Proteomes" id="UP001318860">
    <property type="component" value="Unassembled WGS sequence"/>
</dbReference>
<sequence length="253" mass="28347">MQMKLQTGGEKKSVVEKLRSEIEAFVRAKRNSGSKINTTFRRSSLESIPLNTAASAPRDEDESGGSDSNCFELEKMNEYQDETIKQRQGKKKVGSLGTGPSLSGLQVKFEEQMVRAQNGESANQVEDTNGPEKCEAAKETSSERKHEPEGTSLLNSNYMIENLIRNHYLLSENGNKQLDKDYGVVSSVWRSQPSPVRQWTEKLPSHDHDGTESSSKLHPEVKENTLKAKLFEARTRGQRSHSRPKASIIPSRK</sequence>
<proteinExistence type="predicted"/>
<dbReference type="PANTHER" id="PTHR31071:SF9">
    <property type="entry name" value="INTRACELLULAR PROTEIN TRANSPORT PROTEIN USO1-RELATED"/>
    <property type="match status" value="1"/>
</dbReference>
<accession>A0ABR0XGI8</accession>
<keyword evidence="3" id="KW-1185">Reference proteome</keyword>